<gene>
    <name evidence="1" type="ORF">ACOLOM_LOCUS14223</name>
</gene>
<sequence>YLCDNPVLTPLLYDPVAKKGRRWTKLKNSFVPRLYHSVASLLPDGRVMVTGSNPNPDYRPPGNGLKYPT</sequence>
<dbReference type="Proteomes" id="UP000789525">
    <property type="component" value="Unassembled WGS sequence"/>
</dbReference>
<dbReference type="EMBL" id="CAJVPT010069897">
    <property type="protein sequence ID" value="CAG8778649.1"/>
    <property type="molecule type" value="Genomic_DNA"/>
</dbReference>
<accession>A0ACA9R5V3</accession>
<reference evidence="1" key="1">
    <citation type="submission" date="2021-06" db="EMBL/GenBank/DDBJ databases">
        <authorList>
            <person name="Kallberg Y."/>
            <person name="Tangrot J."/>
            <person name="Rosling A."/>
        </authorList>
    </citation>
    <scope>NUCLEOTIDE SEQUENCE</scope>
    <source>
        <strain evidence="1">CL356</strain>
    </source>
</reference>
<organism evidence="1 2">
    <name type="scientific">Acaulospora colombiana</name>
    <dbReference type="NCBI Taxonomy" id="27376"/>
    <lineage>
        <taxon>Eukaryota</taxon>
        <taxon>Fungi</taxon>
        <taxon>Fungi incertae sedis</taxon>
        <taxon>Mucoromycota</taxon>
        <taxon>Glomeromycotina</taxon>
        <taxon>Glomeromycetes</taxon>
        <taxon>Diversisporales</taxon>
        <taxon>Acaulosporaceae</taxon>
        <taxon>Acaulospora</taxon>
    </lineage>
</organism>
<comment type="caution">
    <text evidence="1">The sequence shown here is derived from an EMBL/GenBank/DDBJ whole genome shotgun (WGS) entry which is preliminary data.</text>
</comment>
<protein>
    <submittedName>
        <fullName evidence="1">13326_t:CDS:1</fullName>
    </submittedName>
</protein>
<evidence type="ECO:0000313" key="1">
    <source>
        <dbReference type="EMBL" id="CAG8778649.1"/>
    </source>
</evidence>
<name>A0ACA9R5V3_9GLOM</name>
<evidence type="ECO:0000313" key="2">
    <source>
        <dbReference type="Proteomes" id="UP000789525"/>
    </source>
</evidence>
<feature type="non-terminal residue" evidence="1">
    <location>
        <position position="1"/>
    </location>
</feature>
<feature type="non-terminal residue" evidence="1">
    <location>
        <position position="69"/>
    </location>
</feature>
<keyword evidence="2" id="KW-1185">Reference proteome</keyword>
<proteinExistence type="predicted"/>